<protein>
    <submittedName>
        <fullName evidence="4">Uncharacterized protein</fullName>
    </submittedName>
</protein>
<feature type="chain" id="PRO_5034804726" evidence="3">
    <location>
        <begin position="30"/>
        <end position="319"/>
    </location>
</feature>
<evidence type="ECO:0000313" key="4">
    <source>
        <dbReference type="EMBL" id="KAG6376506.1"/>
    </source>
</evidence>
<evidence type="ECO:0000256" key="1">
    <source>
        <dbReference type="SAM" id="MobiDB-lite"/>
    </source>
</evidence>
<dbReference type="OrthoDB" id="2526171at2759"/>
<dbReference type="PANTHER" id="PTHR16861">
    <property type="entry name" value="GLYCOPROTEIN 38"/>
    <property type="match status" value="1"/>
</dbReference>
<proteinExistence type="predicted"/>
<evidence type="ECO:0000256" key="3">
    <source>
        <dbReference type="SAM" id="SignalP"/>
    </source>
</evidence>
<dbReference type="Proteomes" id="UP000683000">
    <property type="component" value="Unassembled WGS sequence"/>
</dbReference>
<accession>A0A8I3ABC9</accession>
<evidence type="ECO:0000313" key="5">
    <source>
        <dbReference type="Proteomes" id="UP000683000"/>
    </source>
</evidence>
<feature type="signal peptide" evidence="3">
    <location>
        <begin position="1"/>
        <end position="29"/>
    </location>
</feature>
<evidence type="ECO:0000256" key="2">
    <source>
        <dbReference type="SAM" id="Phobius"/>
    </source>
</evidence>
<organism evidence="4 5">
    <name type="scientific">Boletus reticuloceps</name>
    <dbReference type="NCBI Taxonomy" id="495285"/>
    <lineage>
        <taxon>Eukaryota</taxon>
        <taxon>Fungi</taxon>
        <taxon>Dikarya</taxon>
        <taxon>Basidiomycota</taxon>
        <taxon>Agaricomycotina</taxon>
        <taxon>Agaricomycetes</taxon>
        <taxon>Agaricomycetidae</taxon>
        <taxon>Boletales</taxon>
        <taxon>Boletineae</taxon>
        <taxon>Boletaceae</taxon>
        <taxon>Boletoideae</taxon>
        <taxon>Boletus</taxon>
    </lineage>
</organism>
<keyword evidence="2" id="KW-1133">Transmembrane helix</keyword>
<keyword evidence="2" id="KW-0812">Transmembrane</keyword>
<dbReference type="EMBL" id="JAGFBS010000012">
    <property type="protein sequence ID" value="KAG6376506.1"/>
    <property type="molecule type" value="Genomic_DNA"/>
</dbReference>
<gene>
    <name evidence="4" type="ORF">JVT61DRAFT_2499</name>
</gene>
<keyword evidence="5" id="KW-1185">Reference proteome</keyword>
<feature type="region of interest" description="Disordered" evidence="1">
    <location>
        <begin position="161"/>
        <end position="198"/>
    </location>
</feature>
<sequence length="319" mass="33145">MSPRRKLHWASPVVLATGLLSVGPVGTLAQTTSATCLSSFSWMFNSKNQSPCQVASYLQGACNGGEFSIPALPNGTHYTGPYADEQNPCQCSSVTYNVISACGICQNHTIVNWSTWNFNCSTVYPAVFAPGIPDGTAVPQWAYQDLTTSNAFNATFAEAVGDNPESTASHPQSTGSTLSASTASASLTASPSPTSSGSKLNTGAIAGGVVGGVIGVALIAAVVVFFMMKKKRSRIPPSAQFSSDQKSHAASSTIYTDTTPFVPQMVHPKLYDPSDPSTFPATPAPPTIMTGSSHDAPMSPHYSSPSMQPGGFYSGAPEI</sequence>
<feature type="region of interest" description="Disordered" evidence="1">
    <location>
        <begin position="272"/>
        <end position="319"/>
    </location>
</feature>
<dbReference type="PANTHER" id="PTHR16861:SF7">
    <property type="entry name" value="MEMBRANE ANCHOR OPY2 N-TERMINAL DOMAIN-CONTAINING PROTEIN"/>
    <property type="match status" value="1"/>
</dbReference>
<name>A0A8I3ABC9_9AGAM</name>
<feature type="compositionally biased region" description="Low complexity" evidence="1">
    <location>
        <begin position="173"/>
        <end position="198"/>
    </location>
</feature>
<keyword evidence="2" id="KW-0472">Membrane</keyword>
<comment type="caution">
    <text evidence="4">The sequence shown here is derived from an EMBL/GenBank/DDBJ whole genome shotgun (WGS) entry which is preliminary data.</text>
</comment>
<reference evidence="4" key="1">
    <citation type="submission" date="2021-03" db="EMBL/GenBank/DDBJ databases">
        <title>Evolutionary innovations through gain and loss of genes in the ectomycorrhizal Boletales.</title>
        <authorList>
            <person name="Wu G."/>
            <person name="Miyauchi S."/>
            <person name="Morin E."/>
            <person name="Yang Z.-L."/>
            <person name="Xu J."/>
            <person name="Martin F.M."/>
        </authorList>
    </citation>
    <scope>NUCLEOTIDE SEQUENCE</scope>
    <source>
        <strain evidence="4">BR01</strain>
    </source>
</reference>
<dbReference type="AlphaFoldDB" id="A0A8I3ABC9"/>
<keyword evidence="3" id="KW-0732">Signal</keyword>
<feature type="transmembrane region" description="Helical" evidence="2">
    <location>
        <begin position="204"/>
        <end position="228"/>
    </location>
</feature>